<dbReference type="EnsemblMetazoa" id="ADIR001350-RA">
    <property type="protein sequence ID" value="ADIR001350-PA"/>
    <property type="gene ID" value="ADIR001350"/>
</dbReference>
<sequence>MNEPAEQYPDDAHDDGGNHAVDDLHLRVAAQRCRWRVRIMVVYGHRRRLDRRGHFGGGAGVRGGRRLLLGSPVHLQAAASDCSSSSLLMPVNCALANCAPVSLLAAAGERNTKQNQKRVGKTKPHEPVDCLLLEALAGGSLAEAGDAAAAAPAAGWLLSSGHSNTQRSFESISFSGYFFHRSSRLISSSSGFTIDCTMNLCLFFSFESNMNG</sequence>
<accession>A0A182N142</accession>
<keyword evidence="2" id="KW-1185">Reference proteome</keyword>
<reference evidence="2" key="1">
    <citation type="submission" date="2013-03" db="EMBL/GenBank/DDBJ databases">
        <title>The Genome Sequence of Anopheles dirus WRAIR2.</title>
        <authorList>
            <consortium name="The Broad Institute Genomics Platform"/>
            <person name="Neafsey D.E."/>
            <person name="Walton C."/>
            <person name="Walker B."/>
            <person name="Young S.K."/>
            <person name="Zeng Q."/>
            <person name="Gargeya S."/>
            <person name="Fitzgerald M."/>
            <person name="Haas B."/>
            <person name="Abouelleil A."/>
            <person name="Allen A.W."/>
            <person name="Alvarado L."/>
            <person name="Arachchi H.M."/>
            <person name="Berlin A.M."/>
            <person name="Chapman S.B."/>
            <person name="Gainer-Dewar J."/>
            <person name="Goldberg J."/>
            <person name="Griggs A."/>
            <person name="Gujja S."/>
            <person name="Hansen M."/>
            <person name="Howarth C."/>
            <person name="Imamovic A."/>
            <person name="Ireland A."/>
            <person name="Larimer J."/>
            <person name="McCowan C."/>
            <person name="Murphy C."/>
            <person name="Pearson M."/>
            <person name="Poon T.W."/>
            <person name="Priest M."/>
            <person name="Roberts A."/>
            <person name="Saif S."/>
            <person name="Shea T."/>
            <person name="Sisk P."/>
            <person name="Sykes S."/>
            <person name="Wortman J."/>
            <person name="Nusbaum C."/>
            <person name="Birren B."/>
        </authorList>
    </citation>
    <scope>NUCLEOTIDE SEQUENCE [LARGE SCALE GENOMIC DNA]</scope>
    <source>
        <strain evidence="2">WRAIR2</strain>
    </source>
</reference>
<dbReference type="AlphaFoldDB" id="A0A182N142"/>
<dbReference type="Proteomes" id="UP000075884">
    <property type="component" value="Unassembled WGS sequence"/>
</dbReference>
<reference evidence="1" key="2">
    <citation type="submission" date="2020-05" db="UniProtKB">
        <authorList>
            <consortium name="EnsemblMetazoa"/>
        </authorList>
    </citation>
    <scope>IDENTIFICATION</scope>
    <source>
        <strain evidence="1">WRAIR2</strain>
    </source>
</reference>
<name>A0A182N142_9DIPT</name>
<organism evidence="1 2">
    <name type="scientific">Anopheles dirus</name>
    <dbReference type="NCBI Taxonomy" id="7168"/>
    <lineage>
        <taxon>Eukaryota</taxon>
        <taxon>Metazoa</taxon>
        <taxon>Ecdysozoa</taxon>
        <taxon>Arthropoda</taxon>
        <taxon>Hexapoda</taxon>
        <taxon>Insecta</taxon>
        <taxon>Pterygota</taxon>
        <taxon>Neoptera</taxon>
        <taxon>Endopterygota</taxon>
        <taxon>Diptera</taxon>
        <taxon>Nematocera</taxon>
        <taxon>Culicoidea</taxon>
        <taxon>Culicidae</taxon>
        <taxon>Anophelinae</taxon>
        <taxon>Anopheles</taxon>
    </lineage>
</organism>
<protein>
    <submittedName>
        <fullName evidence="1">Uncharacterized protein</fullName>
    </submittedName>
</protein>
<evidence type="ECO:0000313" key="2">
    <source>
        <dbReference type="Proteomes" id="UP000075884"/>
    </source>
</evidence>
<dbReference type="VEuPathDB" id="VectorBase:ADIR001350"/>
<evidence type="ECO:0000313" key="1">
    <source>
        <dbReference type="EnsemblMetazoa" id="ADIR001350-PA"/>
    </source>
</evidence>
<proteinExistence type="predicted"/>